<keyword evidence="6" id="KW-1185">Reference proteome</keyword>
<dbReference type="AlphaFoldDB" id="A0A849HNN0"/>
<dbReference type="InterPro" id="IPR039994">
    <property type="entry name" value="NO66-like"/>
</dbReference>
<evidence type="ECO:0000256" key="1">
    <source>
        <dbReference type="ARBA" id="ARBA00001954"/>
    </source>
</evidence>
<dbReference type="PANTHER" id="PTHR13096">
    <property type="entry name" value="MINA53 MYC INDUCED NUCLEAR ANTIGEN"/>
    <property type="match status" value="1"/>
</dbReference>
<organism evidence="5 6">
    <name type="scientific">Knoellia koreensis</name>
    <dbReference type="NCBI Taxonomy" id="2730921"/>
    <lineage>
        <taxon>Bacteria</taxon>
        <taxon>Bacillati</taxon>
        <taxon>Actinomycetota</taxon>
        <taxon>Actinomycetes</taxon>
        <taxon>Micrococcales</taxon>
        <taxon>Intrasporangiaceae</taxon>
        <taxon>Knoellia</taxon>
    </lineage>
</organism>
<comment type="caution">
    <text evidence="5">The sequence shown here is derived from an EMBL/GenBank/DDBJ whole genome shotgun (WGS) entry which is preliminary data.</text>
</comment>
<dbReference type="Proteomes" id="UP000588586">
    <property type="component" value="Unassembled WGS sequence"/>
</dbReference>
<dbReference type="RefSeq" id="WP_171245113.1">
    <property type="nucleotide sequence ID" value="NZ_JABEPQ010000005.1"/>
</dbReference>
<dbReference type="GO" id="GO:0051864">
    <property type="term" value="F:histone H3K36 demethylase activity"/>
    <property type="evidence" value="ECO:0007669"/>
    <property type="project" value="TreeGrafter"/>
</dbReference>
<dbReference type="SMART" id="SM00558">
    <property type="entry name" value="JmjC"/>
    <property type="match status" value="1"/>
</dbReference>
<dbReference type="PROSITE" id="PS51184">
    <property type="entry name" value="JMJC"/>
    <property type="match status" value="1"/>
</dbReference>
<gene>
    <name evidence="5" type="ORF">HJG52_18600</name>
</gene>
<evidence type="ECO:0000256" key="3">
    <source>
        <dbReference type="ARBA" id="ARBA00023004"/>
    </source>
</evidence>
<feature type="domain" description="JmjC" evidence="4">
    <location>
        <begin position="118"/>
        <end position="266"/>
    </location>
</feature>
<keyword evidence="3" id="KW-0408">Iron</keyword>
<evidence type="ECO:0000256" key="2">
    <source>
        <dbReference type="ARBA" id="ARBA00022723"/>
    </source>
</evidence>
<evidence type="ECO:0000313" key="6">
    <source>
        <dbReference type="Proteomes" id="UP000588586"/>
    </source>
</evidence>
<accession>A0A849HNN0</accession>
<dbReference type="EMBL" id="JABEPQ010000005">
    <property type="protein sequence ID" value="NNM48001.1"/>
    <property type="molecule type" value="Genomic_DNA"/>
</dbReference>
<dbReference type="Gene3D" id="2.60.120.650">
    <property type="entry name" value="Cupin"/>
    <property type="match status" value="1"/>
</dbReference>
<evidence type="ECO:0000313" key="5">
    <source>
        <dbReference type="EMBL" id="NNM48001.1"/>
    </source>
</evidence>
<protein>
    <submittedName>
        <fullName evidence="5">Cupin</fullName>
    </submittedName>
</protein>
<reference evidence="5 6" key="1">
    <citation type="submission" date="2020-04" db="EMBL/GenBank/DDBJ databases">
        <title>Knoellia sp. isolate from air conditioner.</title>
        <authorList>
            <person name="Chea S."/>
            <person name="Kim D.-U."/>
        </authorList>
    </citation>
    <scope>NUCLEOTIDE SEQUENCE [LARGE SCALE GENOMIC DNA]</scope>
    <source>
        <strain evidence="5 6">DB2414S</strain>
    </source>
</reference>
<evidence type="ECO:0000259" key="4">
    <source>
        <dbReference type="PROSITE" id="PS51184"/>
    </source>
</evidence>
<dbReference type="PANTHER" id="PTHR13096:SF9">
    <property type="entry name" value="BIFUNCTIONAL LYSINE-SPECIFIC DEMETHYLASE AND HISTIDYL-HYDROXYLASE"/>
    <property type="match status" value="1"/>
</dbReference>
<proteinExistence type="predicted"/>
<comment type="cofactor">
    <cofactor evidence="1">
        <name>Fe(2+)</name>
        <dbReference type="ChEBI" id="CHEBI:29033"/>
    </cofactor>
</comment>
<dbReference type="GO" id="GO:0032453">
    <property type="term" value="F:histone H3K4 demethylase activity"/>
    <property type="evidence" value="ECO:0007669"/>
    <property type="project" value="TreeGrafter"/>
</dbReference>
<dbReference type="Pfam" id="PF08007">
    <property type="entry name" value="JmjC_2"/>
    <property type="match status" value="1"/>
</dbReference>
<dbReference type="SUPFAM" id="SSF51197">
    <property type="entry name" value="Clavaminate synthase-like"/>
    <property type="match status" value="1"/>
</dbReference>
<keyword evidence="2" id="KW-0479">Metal-binding</keyword>
<sequence length="417" mass="44362">MTSTATPEHRVPAVDGGRPVLSRLVRVDGEEFADRIWSREPLLSRADELGGAAGFDDLFSADAVDELVAGRGLRTPFLRMAKDGTTLPDRSFTRGGGIGAAIADQASDDAVLRHFAEGSTLVLQGLHRTWGPVLEFSQRLAAELGHPVQVNAYITPPQSTGFADHYDVHDVFVLQIAGEKRWRIRRPVHELPLRDEPWTDHRAAVEAAAREAPVIEETFRPGDCLYLPRGWLHSATALGGTSIHLTIGVHSWTRRHVADRLVETAVRAASRGPGLRGSLPVGVDLVRDGAGADDVEQVRAALVEAIQAVDATDLAAALAAQARAAQRPAPLAPLAQAEAARALTDDTELALRDHVAARLEPVAGGRTVIRSRTGVVPVEHADLASVGALLDTGRARAGDLGIELARTLLTSGVVVPA</sequence>
<dbReference type="InterPro" id="IPR003347">
    <property type="entry name" value="JmjC_dom"/>
</dbReference>
<dbReference type="GO" id="GO:0046872">
    <property type="term" value="F:metal ion binding"/>
    <property type="evidence" value="ECO:0007669"/>
    <property type="project" value="UniProtKB-KW"/>
</dbReference>
<name>A0A849HNN0_9MICO</name>